<keyword evidence="8" id="KW-0902">Two-component regulatory system</keyword>
<proteinExistence type="predicted"/>
<dbReference type="Pfam" id="PF00512">
    <property type="entry name" value="HisKA"/>
    <property type="match status" value="1"/>
</dbReference>
<sequence>MIDVAVLATRGKSAARHRWQPTMTWLESHIANSRFMLHPLTLDEMANAVEQLKVDFVITNPGQAVQLGRQFDLSWLVTMTSHTGESQTNSIGSALVVRRDSPYYSVEQLYGKPLSAVASNAFGGYLSLRHHLISQGFDANAFFSRVRFLGFPIDASLYQLRDKHIEAAVVPACLLESMVTDGLLEDNYRVIQSRSPAYFPCQVTSELYPNWSFAKTQRATNELAKQMSQALLAMPAESEAAIAARASGWTSPVSLLAIDKLYQELNMHPLHLPWWQEAFIWLDDNQQWGWLLFVTLVLLNGYHFWLEYCFNRNKKQLEQALHRLKHNGELLEHAQRVAIVGELGTSVAHEINQPLAAIRNYTEAGLLRIAKQRPLEDLVPVLEKIQHQVERVDNIVQRLRTMIKKHAAEKKFIDINQLIIDTMELLDFRLTKLEIPYRLSLQTSLPLCYIDPIGLQQVLVNLVTNAIDACVSAQHTDVTWQPEIVIESHYQDNVLTLTVSDNGIGISAEQAAATQAFVSTKTQGLGLGLAICRDVIEDHAGQMSLSPIAPHGCKVTIVIPVSLPQ</sequence>
<dbReference type="PANTHER" id="PTHR43065">
    <property type="entry name" value="SENSOR HISTIDINE KINASE"/>
    <property type="match status" value="1"/>
</dbReference>
<organism evidence="10 11">
    <name type="scientific">Shewanella algidipiscicola</name>
    <dbReference type="NCBI Taxonomy" id="614070"/>
    <lineage>
        <taxon>Bacteria</taxon>
        <taxon>Pseudomonadati</taxon>
        <taxon>Pseudomonadota</taxon>
        <taxon>Gammaproteobacteria</taxon>
        <taxon>Alteromonadales</taxon>
        <taxon>Shewanellaceae</taxon>
        <taxon>Shewanella</taxon>
    </lineage>
</organism>
<evidence type="ECO:0000256" key="8">
    <source>
        <dbReference type="ARBA" id="ARBA00023012"/>
    </source>
</evidence>
<dbReference type="InterPro" id="IPR005467">
    <property type="entry name" value="His_kinase_dom"/>
</dbReference>
<keyword evidence="4" id="KW-0808">Transferase</keyword>
<dbReference type="CDD" id="cd00082">
    <property type="entry name" value="HisKA"/>
    <property type="match status" value="1"/>
</dbReference>
<evidence type="ECO:0000256" key="7">
    <source>
        <dbReference type="ARBA" id="ARBA00022840"/>
    </source>
</evidence>
<keyword evidence="11" id="KW-1185">Reference proteome</keyword>
<dbReference type="InterPro" id="IPR036890">
    <property type="entry name" value="HATPase_C_sf"/>
</dbReference>
<dbReference type="Gene3D" id="3.40.190.10">
    <property type="entry name" value="Periplasmic binding protein-like II"/>
    <property type="match status" value="2"/>
</dbReference>
<dbReference type="Proteomes" id="UP000761574">
    <property type="component" value="Unassembled WGS sequence"/>
</dbReference>
<gene>
    <name evidence="10" type="ORF">TUM4630_25780</name>
</gene>
<evidence type="ECO:0000256" key="2">
    <source>
        <dbReference type="ARBA" id="ARBA00012438"/>
    </source>
</evidence>
<dbReference type="SUPFAM" id="SSF47384">
    <property type="entry name" value="Homodimeric domain of signal transducing histidine kinase"/>
    <property type="match status" value="1"/>
</dbReference>
<dbReference type="InterPro" id="IPR003661">
    <property type="entry name" value="HisK_dim/P_dom"/>
</dbReference>
<comment type="caution">
    <text evidence="10">The sequence shown here is derived from an EMBL/GenBank/DDBJ whole genome shotgun (WGS) entry which is preliminary data.</text>
</comment>
<accession>A0ABQ4PL31</accession>
<dbReference type="InterPro" id="IPR004358">
    <property type="entry name" value="Sig_transdc_His_kin-like_C"/>
</dbReference>
<keyword evidence="5" id="KW-0547">Nucleotide-binding</keyword>
<reference evidence="10 11" key="1">
    <citation type="submission" date="2021-05" db="EMBL/GenBank/DDBJ databases">
        <title>Molecular characterization for Shewanella algae harboring chromosomal blaOXA-55-like strains isolated from clinical and environment sample.</title>
        <authorList>
            <person name="Ohama Y."/>
            <person name="Aoki K."/>
            <person name="Harada S."/>
            <person name="Moriya K."/>
            <person name="Ishii Y."/>
            <person name="Tateda K."/>
        </authorList>
    </citation>
    <scope>NUCLEOTIDE SEQUENCE [LARGE SCALE GENOMIC DNA]</scope>
    <source>
        <strain evidence="10 11">LMG 23746</strain>
    </source>
</reference>
<dbReference type="InterPro" id="IPR036097">
    <property type="entry name" value="HisK_dim/P_sf"/>
</dbReference>
<dbReference type="SUPFAM" id="SSF55874">
    <property type="entry name" value="ATPase domain of HSP90 chaperone/DNA topoisomerase II/histidine kinase"/>
    <property type="match status" value="1"/>
</dbReference>
<dbReference type="SMART" id="SM00388">
    <property type="entry name" value="HisKA"/>
    <property type="match status" value="1"/>
</dbReference>
<keyword evidence="3" id="KW-0597">Phosphoprotein</keyword>
<protein>
    <recommendedName>
        <fullName evidence="2">histidine kinase</fullName>
        <ecNumber evidence="2">2.7.13.3</ecNumber>
    </recommendedName>
</protein>
<evidence type="ECO:0000313" key="10">
    <source>
        <dbReference type="EMBL" id="GIU48741.1"/>
    </source>
</evidence>
<keyword evidence="6 10" id="KW-0418">Kinase</keyword>
<evidence type="ECO:0000256" key="5">
    <source>
        <dbReference type="ARBA" id="ARBA00022741"/>
    </source>
</evidence>
<dbReference type="PROSITE" id="PS50109">
    <property type="entry name" value="HIS_KIN"/>
    <property type="match status" value="1"/>
</dbReference>
<dbReference type="Pfam" id="PF12974">
    <property type="entry name" value="Phosphonate-bd"/>
    <property type="match status" value="1"/>
</dbReference>
<dbReference type="Gene3D" id="3.30.565.10">
    <property type="entry name" value="Histidine kinase-like ATPase, C-terminal domain"/>
    <property type="match status" value="1"/>
</dbReference>
<feature type="domain" description="Histidine kinase" evidence="9">
    <location>
        <begin position="346"/>
        <end position="563"/>
    </location>
</feature>
<name>A0ABQ4PL31_9GAMM</name>
<dbReference type="SMART" id="SM00387">
    <property type="entry name" value="HATPase_c"/>
    <property type="match status" value="1"/>
</dbReference>
<evidence type="ECO:0000256" key="1">
    <source>
        <dbReference type="ARBA" id="ARBA00000085"/>
    </source>
</evidence>
<evidence type="ECO:0000256" key="3">
    <source>
        <dbReference type="ARBA" id="ARBA00022553"/>
    </source>
</evidence>
<dbReference type="Pfam" id="PF02518">
    <property type="entry name" value="HATPase_c"/>
    <property type="match status" value="1"/>
</dbReference>
<dbReference type="GO" id="GO:0016301">
    <property type="term" value="F:kinase activity"/>
    <property type="evidence" value="ECO:0007669"/>
    <property type="project" value="UniProtKB-KW"/>
</dbReference>
<dbReference type="EC" id="2.7.13.3" evidence="2"/>
<dbReference type="PRINTS" id="PR00344">
    <property type="entry name" value="BCTRLSENSOR"/>
</dbReference>
<keyword evidence="7" id="KW-0067">ATP-binding</keyword>
<evidence type="ECO:0000259" key="9">
    <source>
        <dbReference type="PROSITE" id="PS50109"/>
    </source>
</evidence>
<comment type="catalytic activity">
    <reaction evidence="1">
        <text>ATP + protein L-histidine = ADP + protein N-phospho-L-histidine.</text>
        <dbReference type="EC" id="2.7.13.3"/>
    </reaction>
</comment>
<evidence type="ECO:0000256" key="4">
    <source>
        <dbReference type="ARBA" id="ARBA00022679"/>
    </source>
</evidence>
<evidence type="ECO:0000256" key="6">
    <source>
        <dbReference type="ARBA" id="ARBA00022777"/>
    </source>
</evidence>
<dbReference type="Gene3D" id="1.10.287.130">
    <property type="match status" value="1"/>
</dbReference>
<evidence type="ECO:0000313" key="11">
    <source>
        <dbReference type="Proteomes" id="UP000761574"/>
    </source>
</evidence>
<dbReference type="InterPro" id="IPR003594">
    <property type="entry name" value="HATPase_dom"/>
</dbReference>
<dbReference type="EMBL" id="BPFB01000031">
    <property type="protein sequence ID" value="GIU48741.1"/>
    <property type="molecule type" value="Genomic_DNA"/>
</dbReference>
<dbReference type="SUPFAM" id="SSF53850">
    <property type="entry name" value="Periplasmic binding protein-like II"/>
    <property type="match status" value="1"/>
</dbReference>
<dbReference type="PANTHER" id="PTHR43065:SF10">
    <property type="entry name" value="PEROXIDE STRESS-ACTIVATED HISTIDINE KINASE MAK3"/>
    <property type="match status" value="1"/>
</dbReference>